<comment type="catalytic activity">
    <reaction evidence="1 6">
        <text>The enzyme specifically hydrolyzes (1-&gt;4)-beta-D-galactosidic linkages in type I arabinogalactans.</text>
        <dbReference type="EC" id="3.2.1.89"/>
    </reaction>
</comment>
<keyword evidence="8" id="KW-0472">Membrane</keyword>
<dbReference type="PANTHER" id="PTHR34983">
    <property type="entry name" value="ARABINOGALACTAN ENDO-BETA-1,4-GALACTANASE A"/>
    <property type="match status" value="1"/>
</dbReference>
<feature type="region of interest" description="Disordered" evidence="7">
    <location>
        <begin position="1"/>
        <end position="32"/>
    </location>
</feature>
<dbReference type="Pfam" id="PF07745">
    <property type="entry name" value="Glyco_hydro_53"/>
    <property type="match status" value="1"/>
</dbReference>
<dbReference type="EC" id="3.2.1.89" evidence="3 6"/>
<dbReference type="PANTHER" id="PTHR34983:SF1">
    <property type="entry name" value="ARABINOGALACTAN ENDO-BETA-1,4-GALACTANASE A"/>
    <property type="match status" value="1"/>
</dbReference>
<evidence type="ECO:0000256" key="8">
    <source>
        <dbReference type="SAM" id="Phobius"/>
    </source>
</evidence>
<dbReference type="Gene3D" id="3.20.20.80">
    <property type="entry name" value="Glycosidases"/>
    <property type="match status" value="1"/>
</dbReference>
<gene>
    <name evidence="9" type="ORF">JBF12_10525</name>
</gene>
<dbReference type="SUPFAM" id="SSF51445">
    <property type="entry name" value="(Trans)glycosidases"/>
    <property type="match status" value="1"/>
</dbReference>
<organism evidence="9 10">
    <name type="scientific">Streptomyces javensis</name>
    <dbReference type="NCBI Taxonomy" id="114698"/>
    <lineage>
        <taxon>Bacteria</taxon>
        <taxon>Bacillati</taxon>
        <taxon>Actinomycetota</taxon>
        <taxon>Actinomycetes</taxon>
        <taxon>Kitasatosporales</taxon>
        <taxon>Streptomycetaceae</taxon>
        <taxon>Streptomyces</taxon>
        <taxon>Streptomyces violaceusniger group</taxon>
    </lineage>
</organism>
<comment type="similarity">
    <text evidence="2 6">Belongs to the glycosyl hydrolase 53 family.</text>
</comment>
<comment type="caution">
    <text evidence="9">The sequence shown here is derived from an EMBL/GenBank/DDBJ whole genome shotgun (WGS) entry which is preliminary data.</text>
</comment>
<dbReference type="InterPro" id="IPR011683">
    <property type="entry name" value="Glyco_hydro_53"/>
</dbReference>
<keyword evidence="10" id="KW-1185">Reference proteome</keyword>
<dbReference type="Proteomes" id="UP000638849">
    <property type="component" value="Unassembled WGS sequence"/>
</dbReference>
<evidence type="ECO:0000256" key="6">
    <source>
        <dbReference type="RuleBase" id="RU361192"/>
    </source>
</evidence>
<dbReference type="InterPro" id="IPR017853">
    <property type="entry name" value="GH"/>
</dbReference>
<evidence type="ECO:0000256" key="1">
    <source>
        <dbReference type="ARBA" id="ARBA00001695"/>
    </source>
</evidence>
<evidence type="ECO:0000313" key="9">
    <source>
        <dbReference type="EMBL" id="MBI0313420.1"/>
    </source>
</evidence>
<keyword evidence="8" id="KW-1133">Transmembrane helix</keyword>
<protein>
    <recommendedName>
        <fullName evidence="3 6">Arabinogalactan endo-beta-1,4-galactanase</fullName>
        <ecNumber evidence="3 6">3.2.1.89</ecNumber>
    </recommendedName>
</protein>
<evidence type="ECO:0000256" key="4">
    <source>
        <dbReference type="ARBA" id="ARBA00022801"/>
    </source>
</evidence>
<keyword evidence="8" id="KW-0812">Transmembrane</keyword>
<reference evidence="9 10" key="1">
    <citation type="submission" date="2020-12" db="EMBL/GenBank/DDBJ databases">
        <authorList>
            <person name="Kusuma A.B."/>
            <person name="Nouioui I."/>
            <person name="Goodfellow M."/>
        </authorList>
    </citation>
    <scope>NUCLEOTIDE SEQUENCE [LARGE SCALE GENOMIC DNA]</scope>
    <source>
        <strain evidence="9 10">DSM 41764</strain>
    </source>
</reference>
<sequence length="409" mass="44189">MHRTRHRGRRPYRDPGRPRARRGRGAASEEDAVTVCRPGPGCLRRLEVALLAAVIALAAALLTAPAEASAANALSMRGADVSTAQRALDLGATYYDANGNAADPLDILKGAGVNYVRLRVWNNPASGYNNKAKVLAYAKTVKAKGLKLLVDFHYSDTWADPGHQRKPAAWASHGIGPLQTDVYNYTYDVCNSLKAQGTAPDSVQIGNEINVGMLWNDGKVVNNDFTNLSLLLKAGTDATKACNGGTKVIIHTANADSDAHARWFYDGIKAKGVSWDITGLSYYCMWHGTLSTLYDVVADMRSRYGKDVVIAETAYPFTTANADSTGNSVTSGCSGYPLTWTGQAANFTDVQNTARNAGAIGVFYWEPTWYAVPGNGWDPADINNSGDGWDNMAVFNWTGRLNPTIRWIS</sequence>
<feature type="transmembrane region" description="Helical" evidence="8">
    <location>
        <begin position="48"/>
        <end position="66"/>
    </location>
</feature>
<evidence type="ECO:0000256" key="3">
    <source>
        <dbReference type="ARBA" id="ARBA00012556"/>
    </source>
</evidence>
<evidence type="ECO:0000256" key="2">
    <source>
        <dbReference type="ARBA" id="ARBA00010687"/>
    </source>
</evidence>
<evidence type="ECO:0000256" key="7">
    <source>
        <dbReference type="SAM" id="MobiDB-lite"/>
    </source>
</evidence>
<accession>A0ABS0R8K5</accession>
<name>A0ABS0R8K5_9ACTN</name>
<dbReference type="GO" id="GO:0016787">
    <property type="term" value="F:hydrolase activity"/>
    <property type="evidence" value="ECO:0007669"/>
    <property type="project" value="UniProtKB-KW"/>
</dbReference>
<proteinExistence type="inferred from homology"/>
<evidence type="ECO:0000313" key="10">
    <source>
        <dbReference type="Proteomes" id="UP000638849"/>
    </source>
</evidence>
<keyword evidence="4 6" id="KW-0378">Hydrolase</keyword>
<feature type="compositionally biased region" description="Basic residues" evidence="7">
    <location>
        <begin position="1"/>
        <end position="10"/>
    </location>
</feature>
<evidence type="ECO:0000256" key="5">
    <source>
        <dbReference type="ARBA" id="ARBA00023295"/>
    </source>
</evidence>
<dbReference type="EMBL" id="JAEEAQ010000070">
    <property type="protein sequence ID" value="MBI0313420.1"/>
    <property type="molecule type" value="Genomic_DNA"/>
</dbReference>
<keyword evidence="5 6" id="KW-0326">Glycosidase</keyword>